<sequence>MLMARPAISPGAAAIMISIMNVTSFGMHPYTGSV</sequence>
<proteinExistence type="predicted"/>
<keyword evidence="3" id="KW-1185">Reference proteome</keyword>
<comment type="caution">
    <text evidence="2">The sequence shown here is derived from an EMBL/GenBank/DDBJ whole genome shotgun (WGS) entry which is preliminary data.</text>
</comment>
<feature type="non-terminal residue" evidence="2">
    <location>
        <position position="34"/>
    </location>
</feature>
<feature type="transmembrane region" description="Helical" evidence="1">
    <location>
        <begin position="12"/>
        <end position="31"/>
    </location>
</feature>
<keyword evidence="1" id="KW-1133">Transmembrane helix</keyword>
<dbReference type="EMBL" id="LXQA011420573">
    <property type="protein sequence ID" value="MCI96660.1"/>
    <property type="molecule type" value="Genomic_DNA"/>
</dbReference>
<dbReference type="Proteomes" id="UP000265520">
    <property type="component" value="Unassembled WGS sequence"/>
</dbReference>
<keyword evidence="1" id="KW-0472">Membrane</keyword>
<evidence type="ECO:0000313" key="2">
    <source>
        <dbReference type="EMBL" id="MCI96660.1"/>
    </source>
</evidence>
<evidence type="ECO:0000313" key="3">
    <source>
        <dbReference type="Proteomes" id="UP000265520"/>
    </source>
</evidence>
<accession>A0A392WD87</accession>
<evidence type="ECO:0000256" key="1">
    <source>
        <dbReference type="SAM" id="Phobius"/>
    </source>
</evidence>
<keyword evidence="1" id="KW-0812">Transmembrane</keyword>
<name>A0A392WD87_9FABA</name>
<organism evidence="2 3">
    <name type="scientific">Trifolium medium</name>
    <dbReference type="NCBI Taxonomy" id="97028"/>
    <lineage>
        <taxon>Eukaryota</taxon>
        <taxon>Viridiplantae</taxon>
        <taxon>Streptophyta</taxon>
        <taxon>Embryophyta</taxon>
        <taxon>Tracheophyta</taxon>
        <taxon>Spermatophyta</taxon>
        <taxon>Magnoliopsida</taxon>
        <taxon>eudicotyledons</taxon>
        <taxon>Gunneridae</taxon>
        <taxon>Pentapetalae</taxon>
        <taxon>rosids</taxon>
        <taxon>fabids</taxon>
        <taxon>Fabales</taxon>
        <taxon>Fabaceae</taxon>
        <taxon>Papilionoideae</taxon>
        <taxon>50 kb inversion clade</taxon>
        <taxon>NPAAA clade</taxon>
        <taxon>Hologalegina</taxon>
        <taxon>IRL clade</taxon>
        <taxon>Trifolieae</taxon>
        <taxon>Trifolium</taxon>
    </lineage>
</organism>
<protein>
    <submittedName>
        <fullName evidence="2">Uncharacterized protein</fullName>
    </submittedName>
</protein>
<reference evidence="2 3" key="1">
    <citation type="journal article" date="2018" name="Front. Plant Sci.">
        <title>Red Clover (Trifolium pratense) and Zigzag Clover (T. medium) - A Picture of Genomic Similarities and Differences.</title>
        <authorList>
            <person name="Dluhosova J."/>
            <person name="Istvanek J."/>
            <person name="Nedelnik J."/>
            <person name="Repkova J."/>
        </authorList>
    </citation>
    <scope>NUCLEOTIDE SEQUENCE [LARGE SCALE GENOMIC DNA]</scope>
    <source>
        <strain evidence="3">cv. 10/8</strain>
        <tissue evidence="2">Leaf</tissue>
    </source>
</reference>
<dbReference type="AlphaFoldDB" id="A0A392WD87"/>